<dbReference type="InterPro" id="IPR036388">
    <property type="entry name" value="WH-like_DNA-bd_sf"/>
</dbReference>
<comment type="caution">
    <text evidence="6">The sequence shown here is derived from an EMBL/GenBank/DDBJ whole genome shotgun (WGS) entry which is preliminary data.</text>
</comment>
<dbReference type="PANTHER" id="PTHR43133">
    <property type="entry name" value="RNA POLYMERASE ECF-TYPE SIGMA FACTO"/>
    <property type="match status" value="1"/>
</dbReference>
<protein>
    <submittedName>
        <fullName evidence="6">RNA polymerase ECF family sigma subunit</fullName>
    </submittedName>
</protein>
<dbReference type="InterPro" id="IPR011517">
    <property type="entry name" value="RNA_pol_sigma70_ECF-like"/>
</dbReference>
<name>A0A4V2FTH8_9BURK</name>
<evidence type="ECO:0000259" key="5">
    <source>
        <dbReference type="Pfam" id="PF07638"/>
    </source>
</evidence>
<dbReference type="RefSeq" id="WP_165393308.1">
    <property type="nucleotide sequence ID" value="NZ_SHKP01000006.1"/>
</dbReference>
<dbReference type="Gene3D" id="1.10.10.10">
    <property type="entry name" value="Winged helix-like DNA-binding domain superfamily/Winged helix DNA-binding domain"/>
    <property type="match status" value="1"/>
</dbReference>
<evidence type="ECO:0000256" key="1">
    <source>
        <dbReference type="ARBA" id="ARBA00010641"/>
    </source>
</evidence>
<dbReference type="GO" id="GO:0006352">
    <property type="term" value="P:DNA-templated transcription initiation"/>
    <property type="evidence" value="ECO:0007669"/>
    <property type="project" value="InterPro"/>
</dbReference>
<evidence type="ECO:0000313" key="7">
    <source>
        <dbReference type="Proteomes" id="UP000293671"/>
    </source>
</evidence>
<dbReference type="InterPro" id="IPR014284">
    <property type="entry name" value="RNA_pol_sigma-70_dom"/>
</dbReference>
<gene>
    <name evidence="6" type="ORF">EV670_2407</name>
</gene>
<dbReference type="InterPro" id="IPR013324">
    <property type="entry name" value="RNA_pol_sigma_r3/r4-like"/>
</dbReference>
<dbReference type="PANTHER" id="PTHR43133:SF39">
    <property type="entry name" value="SIMILAR TO RNA POLYMERASE SIGMA-E FACTOR"/>
    <property type="match status" value="1"/>
</dbReference>
<dbReference type="InterPro" id="IPR053812">
    <property type="entry name" value="HTH_Sigma70_ECF-like"/>
</dbReference>
<dbReference type="GO" id="GO:0016987">
    <property type="term" value="F:sigma factor activity"/>
    <property type="evidence" value="ECO:0007669"/>
    <property type="project" value="UniProtKB-KW"/>
</dbReference>
<dbReference type="NCBIfam" id="TIGR02999">
    <property type="entry name" value="Sig-70_X6"/>
    <property type="match status" value="1"/>
</dbReference>
<keyword evidence="3" id="KW-0731">Sigma factor</keyword>
<keyword evidence="7" id="KW-1185">Reference proteome</keyword>
<sequence>MGTSTPPITQLLRLAADGDRVALDAIYEALYPQLRRVAHARLYAQGSAEDMGTTTLVHESFLRLVSASQLQLEDRKHFFTYAAKTMRNIIVDDARAIGAQRRGGDLDRVTLDGDDALPPAAQTADTQALDVHEALAGLEAIDADLAELVEMRFFGGYDEAEIAELLGISERTVRRRWDKARSFLYLALREGGG</sequence>
<dbReference type="Proteomes" id="UP000293671">
    <property type="component" value="Unassembled WGS sequence"/>
</dbReference>
<feature type="domain" description="RNA polymerase sigma-70 ECF-like HTH" evidence="5">
    <location>
        <begin position="8"/>
        <end position="185"/>
    </location>
</feature>
<accession>A0A4V2FTH8</accession>
<reference evidence="6 7" key="1">
    <citation type="submission" date="2019-02" db="EMBL/GenBank/DDBJ databases">
        <title>Genomic Encyclopedia of Type Strains, Phase IV (KMG-IV): sequencing the most valuable type-strain genomes for metagenomic binning, comparative biology and taxonomic classification.</title>
        <authorList>
            <person name="Goeker M."/>
        </authorList>
    </citation>
    <scope>NUCLEOTIDE SEQUENCE [LARGE SCALE GENOMIC DNA]</scope>
    <source>
        <strain evidence="6 7">DSM 19570</strain>
    </source>
</reference>
<comment type="similarity">
    <text evidence="1">Belongs to the sigma-70 factor family. ECF subfamily.</text>
</comment>
<dbReference type="EMBL" id="SHKP01000006">
    <property type="protein sequence ID" value="RZT98005.1"/>
    <property type="molecule type" value="Genomic_DNA"/>
</dbReference>
<organism evidence="6 7">
    <name type="scientific">Rivibacter subsaxonicus</name>
    <dbReference type="NCBI Taxonomy" id="457575"/>
    <lineage>
        <taxon>Bacteria</taxon>
        <taxon>Pseudomonadati</taxon>
        <taxon>Pseudomonadota</taxon>
        <taxon>Betaproteobacteria</taxon>
        <taxon>Burkholderiales</taxon>
        <taxon>Rivibacter</taxon>
    </lineage>
</organism>
<evidence type="ECO:0000313" key="6">
    <source>
        <dbReference type="EMBL" id="RZT98005.1"/>
    </source>
</evidence>
<dbReference type="Gene3D" id="1.10.1740.10">
    <property type="match status" value="1"/>
</dbReference>
<keyword evidence="2" id="KW-0805">Transcription regulation</keyword>
<evidence type="ECO:0000256" key="3">
    <source>
        <dbReference type="ARBA" id="ARBA00023082"/>
    </source>
</evidence>
<dbReference type="Pfam" id="PF07638">
    <property type="entry name" value="Sigma70_ECF"/>
    <property type="match status" value="1"/>
</dbReference>
<dbReference type="InterPro" id="IPR039425">
    <property type="entry name" value="RNA_pol_sigma-70-like"/>
</dbReference>
<dbReference type="NCBIfam" id="TIGR02937">
    <property type="entry name" value="sigma70-ECF"/>
    <property type="match status" value="1"/>
</dbReference>
<evidence type="ECO:0000256" key="4">
    <source>
        <dbReference type="ARBA" id="ARBA00023163"/>
    </source>
</evidence>
<keyword evidence="4" id="KW-0804">Transcription</keyword>
<dbReference type="SUPFAM" id="SSF88659">
    <property type="entry name" value="Sigma3 and sigma4 domains of RNA polymerase sigma factors"/>
    <property type="match status" value="1"/>
</dbReference>
<dbReference type="AlphaFoldDB" id="A0A4V2FTH8"/>
<evidence type="ECO:0000256" key="2">
    <source>
        <dbReference type="ARBA" id="ARBA00023015"/>
    </source>
</evidence>
<dbReference type="InterPro" id="IPR013325">
    <property type="entry name" value="RNA_pol_sigma_r2"/>
</dbReference>
<dbReference type="SUPFAM" id="SSF88946">
    <property type="entry name" value="Sigma2 domain of RNA polymerase sigma factors"/>
    <property type="match status" value="1"/>
</dbReference>
<proteinExistence type="inferred from homology"/>